<dbReference type="EMBL" id="JAUDFV010000110">
    <property type="protein sequence ID" value="KAL2731071.1"/>
    <property type="molecule type" value="Genomic_DNA"/>
</dbReference>
<evidence type="ECO:0000313" key="2">
    <source>
        <dbReference type="Proteomes" id="UP001607302"/>
    </source>
</evidence>
<keyword evidence="2" id="KW-1185">Reference proteome</keyword>
<gene>
    <name evidence="1" type="ORF">V1478_005484</name>
</gene>
<sequence length="95" mass="10879">MDSDNELSIEKDFSPNPYSVKYNEIVDRLLKESVEDFEKSGKCNLYNVFGEVFERALELHEEGRVTHISSSPPVAKGSCYYSNNARWLLQESGIK</sequence>
<dbReference type="Proteomes" id="UP001607302">
    <property type="component" value="Unassembled WGS sequence"/>
</dbReference>
<evidence type="ECO:0000313" key="1">
    <source>
        <dbReference type="EMBL" id="KAL2731071.1"/>
    </source>
</evidence>
<reference evidence="1 2" key="1">
    <citation type="journal article" date="2024" name="Ann. Entomol. Soc. Am.">
        <title>Genomic analyses of the southern and eastern yellowjacket wasps (Hymenoptera: Vespidae) reveal evolutionary signatures of social life.</title>
        <authorList>
            <person name="Catto M.A."/>
            <person name="Caine P.B."/>
            <person name="Orr S.E."/>
            <person name="Hunt B.G."/>
            <person name="Goodisman M.A.D."/>
        </authorList>
    </citation>
    <scope>NUCLEOTIDE SEQUENCE [LARGE SCALE GENOMIC DNA]</scope>
    <source>
        <strain evidence="1">233</strain>
        <tissue evidence="1">Head and thorax</tissue>
    </source>
</reference>
<name>A0ABD2BE91_VESSQ</name>
<proteinExistence type="predicted"/>
<dbReference type="AlphaFoldDB" id="A0ABD2BE91"/>
<accession>A0ABD2BE91</accession>
<comment type="caution">
    <text evidence="1">The sequence shown here is derived from an EMBL/GenBank/DDBJ whole genome shotgun (WGS) entry which is preliminary data.</text>
</comment>
<organism evidence="1 2">
    <name type="scientific">Vespula squamosa</name>
    <name type="common">Southern yellow jacket</name>
    <name type="synonym">Wasp</name>
    <dbReference type="NCBI Taxonomy" id="30214"/>
    <lineage>
        <taxon>Eukaryota</taxon>
        <taxon>Metazoa</taxon>
        <taxon>Ecdysozoa</taxon>
        <taxon>Arthropoda</taxon>
        <taxon>Hexapoda</taxon>
        <taxon>Insecta</taxon>
        <taxon>Pterygota</taxon>
        <taxon>Neoptera</taxon>
        <taxon>Endopterygota</taxon>
        <taxon>Hymenoptera</taxon>
        <taxon>Apocrita</taxon>
        <taxon>Aculeata</taxon>
        <taxon>Vespoidea</taxon>
        <taxon>Vespidae</taxon>
        <taxon>Vespinae</taxon>
        <taxon>Vespula</taxon>
    </lineage>
</organism>
<protein>
    <submittedName>
        <fullName evidence="1">Zinc finger SWIM domain-containing protein 7-like</fullName>
    </submittedName>
</protein>